<feature type="non-terminal residue" evidence="2">
    <location>
        <position position="1"/>
    </location>
</feature>
<dbReference type="EMBL" id="ML210569">
    <property type="protein sequence ID" value="TFK17098.1"/>
    <property type="molecule type" value="Genomic_DNA"/>
</dbReference>
<dbReference type="Proteomes" id="UP000307440">
    <property type="component" value="Unassembled WGS sequence"/>
</dbReference>
<dbReference type="SUPFAM" id="SSF56219">
    <property type="entry name" value="DNase I-like"/>
    <property type="match status" value="1"/>
</dbReference>
<feature type="domain" description="Endonuclease/exonuclease/phosphatase" evidence="1">
    <location>
        <begin position="2"/>
        <end position="76"/>
    </location>
</feature>
<reference evidence="2 3" key="1">
    <citation type="journal article" date="2019" name="Nat. Ecol. Evol.">
        <title>Megaphylogeny resolves global patterns of mushroom evolution.</title>
        <authorList>
            <person name="Varga T."/>
            <person name="Krizsan K."/>
            <person name="Foldi C."/>
            <person name="Dima B."/>
            <person name="Sanchez-Garcia M."/>
            <person name="Sanchez-Ramirez S."/>
            <person name="Szollosi G.J."/>
            <person name="Szarkandi J.G."/>
            <person name="Papp V."/>
            <person name="Albert L."/>
            <person name="Andreopoulos W."/>
            <person name="Angelini C."/>
            <person name="Antonin V."/>
            <person name="Barry K.W."/>
            <person name="Bougher N.L."/>
            <person name="Buchanan P."/>
            <person name="Buyck B."/>
            <person name="Bense V."/>
            <person name="Catcheside P."/>
            <person name="Chovatia M."/>
            <person name="Cooper J."/>
            <person name="Damon W."/>
            <person name="Desjardin D."/>
            <person name="Finy P."/>
            <person name="Geml J."/>
            <person name="Haridas S."/>
            <person name="Hughes K."/>
            <person name="Justo A."/>
            <person name="Karasinski D."/>
            <person name="Kautmanova I."/>
            <person name="Kiss B."/>
            <person name="Kocsube S."/>
            <person name="Kotiranta H."/>
            <person name="LaButti K.M."/>
            <person name="Lechner B.E."/>
            <person name="Liimatainen K."/>
            <person name="Lipzen A."/>
            <person name="Lukacs Z."/>
            <person name="Mihaltcheva S."/>
            <person name="Morgado L.N."/>
            <person name="Niskanen T."/>
            <person name="Noordeloos M.E."/>
            <person name="Ohm R.A."/>
            <person name="Ortiz-Santana B."/>
            <person name="Ovrebo C."/>
            <person name="Racz N."/>
            <person name="Riley R."/>
            <person name="Savchenko A."/>
            <person name="Shiryaev A."/>
            <person name="Soop K."/>
            <person name="Spirin V."/>
            <person name="Szebenyi C."/>
            <person name="Tomsovsky M."/>
            <person name="Tulloss R.E."/>
            <person name="Uehling J."/>
            <person name="Grigoriev I.V."/>
            <person name="Vagvolgyi C."/>
            <person name="Papp T."/>
            <person name="Martin F.M."/>
            <person name="Miettinen O."/>
            <person name="Hibbett D.S."/>
            <person name="Nagy L.G."/>
        </authorList>
    </citation>
    <scope>NUCLEOTIDE SEQUENCE [LARGE SCALE GENOMIC DNA]</scope>
    <source>
        <strain evidence="2 3">CBS 121175</strain>
    </source>
</reference>
<dbReference type="GO" id="GO:0003824">
    <property type="term" value="F:catalytic activity"/>
    <property type="evidence" value="ECO:0007669"/>
    <property type="project" value="InterPro"/>
</dbReference>
<gene>
    <name evidence="2" type="ORF">FA15DRAFT_548819</name>
</gene>
<evidence type="ECO:0000313" key="2">
    <source>
        <dbReference type="EMBL" id="TFK17098.1"/>
    </source>
</evidence>
<organism evidence="2 3">
    <name type="scientific">Coprinopsis marcescibilis</name>
    <name type="common">Agaric fungus</name>
    <name type="synonym">Psathyrella marcescibilis</name>
    <dbReference type="NCBI Taxonomy" id="230819"/>
    <lineage>
        <taxon>Eukaryota</taxon>
        <taxon>Fungi</taxon>
        <taxon>Dikarya</taxon>
        <taxon>Basidiomycota</taxon>
        <taxon>Agaricomycotina</taxon>
        <taxon>Agaricomycetes</taxon>
        <taxon>Agaricomycetidae</taxon>
        <taxon>Agaricales</taxon>
        <taxon>Agaricineae</taxon>
        <taxon>Psathyrellaceae</taxon>
        <taxon>Coprinopsis</taxon>
    </lineage>
</organism>
<evidence type="ECO:0000259" key="1">
    <source>
        <dbReference type="Pfam" id="PF14529"/>
    </source>
</evidence>
<name>A0A5C3KB15_COPMA</name>
<accession>A0A5C3KB15</accession>
<dbReference type="Pfam" id="PF14529">
    <property type="entry name" value="Exo_endo_phos_2"/>
    <property type="match status" value="1"/>
</dbReference>
<keyword evidence="3" id="KW-1185">Reference proteome</keyword>
<dbReference type="InterPro" id="IPR005135">
    <property type="entry name" value="Endo/exonuclease/phosphatase"/>
</dbReference>
<sequence>IWLGDFNQHSPLWDEERNSHLFTGSNNTLTEPLLRMTEHHEMEMALPKDIPTLRALNTKNLTWVDNVFVMGDLMDQVISCDTLP</sequence>
<dbReference type="InterPro" id="IPR036691">
    <property type="entry name" value="Endo/exonu/phosph_ase_sf"/>
</dbReference>
<dbReference type="Gene3D" id="3.60.10.10">
    <property type="entry name" value="Endonuclease/exonuclease/phosphatase"/>
    <property type="match status" value="1"/>
</dbReference>
<evidence type="ECO:0000313" key="3">
    <source>
        <dbReference type="Proteomes" id="UP000307440"/>
    </source>
</evidence>
<protein>
    <recommendedName>
        <fullName evidence="1">Endonuclease/exonuclease/phosphatase domain-containing protein</fullName>
    </recommendedName>
</protein>
<dbReference type="AlphaFoldDB" id="A0A5C3KB15"/>
<dbReference type="OrthoDB" id="3261136at2759"/>
<feature type="non-terminal residue" evidence="2">
    <location>
        <position position="84"/>
    </location>
</feature>
<dbReference type="STRING" id="230819.A0A5C3KB15"/>
<proteinExistence type="predicted"/>